<dbReference type="Proteomes" id="UP000004063">
    <property type="component" value="Chromosome"/>
</dbReference>
<dbReference type="SMART" id="SM00327">
    <property type="entry name" value="VWA"/>
    <property type="match status" value="1"/>
</dbReference>
<dbReference type="OrthoDB" id="9806395at2"/>
<protein>
    <recommendedName>
        <fullName evidence="1">VWFA domain-containing protein</fullName>
    </recommendedName>
</protein>
<dbReference type="STRING" id="525282.HMPREF0391_10518"/>
<reference evidence="2" key="1">
    <citation type="submission" date="2010-05" db="EMBL/GenBank/DDBJ databases">
        <authorList>
            <person name="Muzny D."/>
            <person name="Qin X."/>
            <person name="Buhay C."/>
            <person name="Dugan-Rocha S."/>
            <person name="Ding Y."/>
            <person name="Chen G."/>
            <person name="Hawes A."/>
            <person name="Holder M."/>
            <person name="Jhangiani S."/>
            <person name="Johnson A."/>
            <person name="Khan Z."/>
            <person name="Li Z."/>
            <person name="Liu W."/>
            <person name="Liu X."/>
            <person name="Perez L."/>
            <person name="Shen H."/>
            <person name="Wang Q."/>
            <person name="Watt J."/>
            <person name="Xi L."/>
            <person name="Xin Y."/>
            <person name="Zhou J."/>
            <person name="Deng J."/>
            <person name="Jiang H."/>
            <person name="Liu Y."/>
            <person name="Qu J."/>
            <person name="Song X.-Z."/>
            <person name="Zhang L."/>
            <person name="Villasana D."/>
            <person name="Johnson A."/>
            <person name="Liu J."/>
            <person name="Liyanage D."/>
            <person name="Lorensuhewa L."/>
            <person name="Robinson T."/>
            <person name="Song A."/>
            <person name="Song B.-B."/>
            <person name="Dinh H."/>
            <person name="Thornton R."/>
            <person name="Coyle M."/>
            <person name="Francisco L."/>
            <person name="Jackson L."/>
            <person name="Javaid M."/>
            <person name="Korchina V."/>
            <person name="Kovar C."/>
            <person name="Mata R."/>
            <person name="Mathew T."/>
            <person name="Ngo R."/>
            <person name="Nguyen L."/>
            <person name="Nguyen N."/>
            <person name="Okwuonu G."/>
            <person name="Ongeri F."/>
            <person name="Pham C."/>
            <person name="Simmons D."/>
            <person name="Wilczek-Boney K."/>
            <person name="Hale W."/>
            <person name="Jakkamsetti A."/>
            <person name="Pham P."/>
            <person name="Ruth R."/>
            <person name="San Lucas F."/>
            <person name="Warren J."/>
            <person name="Zhang J."/>
            <person name="Zhao Z."/>
            <person name="Zhou C."/>
            <person name="Zhu D."/>
            <person name="Lee S."/>
            <person name="Bess C."/>
            <person name="Blankenburg K."/>
            <person name="Forbes L."/>
            <person name="Fu Q."/>
            <person name="Gubbala S."/>
            <person name="Hirani K."/>
            <person name="Jayaseelan J.C."/>
            <person name="Lara F."/>
            <person name="Munidasa M."/>
            <person name="Palculict T."/>
            <person name="Patil S."/>
            <person name="Pu L.-L."/>
            <person name="Saada N."/>
            <person name="Tang L."/>
            <person name="Weissenberger G."/>
            <person name="Zhu Y."/>
            <person name="Hemphill L."/>
            <person name="Shang Y."/>
            <person name="Youmans B."/>
            <person name="Ayvaz T."/>
            <person name="Ross M."/>
            <person name="Santibanez J."/>
            <person name="Aqrawi P."/>
            <person name="Gross S."/>
            <person name="Joshi V."/>
            <person name="Fowler G."/>
            <person name="Nazareth L."/>
            <person name="Reid J."/>
            <person name="Worley K."/>
            <person name="Petrosino J."/>
            <person name="Highlander S."/>
            <person name="Gibbs R."/>
        </authorList>
    </citation>
    <scope>NUCLEOTIDE SEQUENCE [LARGE SCALE GENOMIC DNA]</scope>
    <source>
        <strain evidence="2">ATCC 53516</strain>
    </source>
</reference>
<dbReference type="SUPFAM" id="SSF53300">
    <property type="entry name" value="vWA-like"/>
    <property type="match status" value="1"/>
</dbReference>
<organism evidence="2">
    <name type="scientific">Finegoldia magna ATCC 53516</name>
    <dbReference type="NCBI Taxonomy" id="525282"/>
    <lineage>
        <taxon>Bacteria</taxon>
        <taxon>Bacillati</taxon>
        <taxon>Bacillota</taxon>
        <taxon>Tissierellia</taxon>
        <taxon>Tissierellales</taxon>
        <taxon>Peptoniphilaceae</taxon>
        <taxon>Finegoldia</taxon>
    </lineage>
</organism>
<accession>D6S7U6</accession>
<dbReference type="EMBL" id="ACHM02000001">
    <property type="protein sequence ID" value="EFH94150.1"/>
    <property type="molecule type" value="Genomic_DNA"/>
</dbReference>
<dbReference type="InterPro" id="IPR002035">
    <property type="entry name" value="VWF_A"/>
</dbReference>
<dbReference type="InterPro" id="IPR050934">
    <property type="entry name" value="ITIH"/>
</dbReference>
<comment type="caution">
    <text evidence="2">The sequence shown here is derived from an EMBL/GenBank/DDBJ whole genome shotgun (WGS) entry which is preliminary data.</text>
</comment>
<dbReference type="AlphaFoldDB" id="D6S7U6"/>
<dbReference type="eggNOG" id="COG4245">
    <property type="taxonomic scope" value="Bacteria"/>
</dbReference>
<sequence length="249" mass="27432">MDDFLIIDEIPRKMMVLFFVIDTSGSMKGTKIGEVNSAIEEILPELSDISNSNPDAEVKMAILSFNSEIQWITPKTGPVDPGVYLWRDLNANGTTRMGAAFEELESKLHGDKFMKSATSSYAPVIFLMSDGMPTETEEQFQSGLNKLKANKWFKSGIKVALGIGQDADLDVLEAFTGTKEAVLQTNNVKKLKAMIQFVSVTSSQIASQSVSGGIKDDGSVKTKQEQVEEQIKNFVTDSLDDLDDDEWDI</sequence>
<evidence type="ECO:0000313" key="2">
    <source>
        <dbReference type="EMBL" id="EFH94150.1"/>
    </source>
</evidence>
<dbReference type="PANTHER" id="PTHR10338:SF108">
    <property type="entry name" value="INTER-ALPHA-TRYPSIN INHIBITOR HEAVY CHAIN H4-LIKE PROTEIN"/>
    <property type="match status" value="1"/>
</dbReference>
<gene>
    <name evidence="2" type="ORF">HMPREF0391_10518</name>
</gene>
<dbReference type="InterPro" id="IPR036465">
    <property type="entry name" value="vWFA_dom_sf"/>
</dbReference>
<feature type="domain" description="VWFA" evidence="1">
    <location>
        <begin position="16"/>
        <end position="198"/>
    </location>
</feature>
<dbReference type="RefSeq" id="WP_002835287.1">
    <property type="nucleotide sequence ID" value="NZ_CM000955.1"/>
</dbReference>
<dbReference type="Pfam" id="PF13519">
    <property type="entry name" value="VWA_2"/>
    <property type="match status" value="1"/>
</dbReference>
<dbReference type="HOGENOM" id="CLU_082324_0_0_9"/>
<dbReference type="Gene3D" id="3.40.50.410">
    <property type="entry name" value="von Willebrand factor, type A domain"/>
    <property type="match status" value="1"/>
</dbReference>
<evidence type="ECO:0000259" key="1">
    <source>
        <dbReference type="PROSITE" id="PS50234"/>
    </source>
</evidence>
<dbReference type="PANTHER" id="PTHR10338">
    <property type="entry name" value="INTER-ALPHA-TRYPSIN INHIBITOR HEAVY CHAIN FAMILY MEMBER"/>
    <property type="match status" value="1"/>
</dbReference>
<name>D6S7U6_FINMA</name>
<dbReference type="PROSITE" id="PS50234">
    <property type="entry name" value="VWFA"/>
    <property type="match status" value="1"/>
</dbReference>
<proteinExistence type="predicted"/>